<keyword evidence="8 11" id="KW-0238">DNA-binding</keyword>
<dbReference type="GO" id="GO:0005634">
    <property type="term" value="C:nucleus"/>
    <property type="evidence" value="ECO:0007669"/>
    <property type="project" value="UniProtKB-SubCell"/>
</dbReference>
<dbReference type="KEGG" id="olu:OSTLU_119520"/>
<evidence type="ECO:0000256" key="3">
    <source>
        <dbReference type="ARBA" id="ARBA00022705"/>
    </source>
</evidence>
<dbReference type="InterPro" id="IPR008046">
    <property type="entry name" value="Mcm3"/>
</dbReference>
<dbReference type="Gramene" id="ABO94697">
    <property type="protein sequence ID" value="ABO94697"/>
    <property type="gene ID" value="OSTLU_119520"/>
</dbReference>
<dbReference type="InterPro" id="IPR027925">
    <property type="entry name" value="MCM_N"/>
</dbReference>
<dbReference type="PROSITE" id="PS00847">
    <property type="entry name" value="MCM_1"/>
    <property type="match status" value="1"/>
</dbReference>
<dbReference type="PRINTS" id="PR01657">
    <property type="entry name" value="MCMFAMILY"/>
</dbReference>
<dbReference type="SMART" id="SM00382">
    <property type="entry name" value="AAA"/>
    <property type="match status" value="1"/>
</dbReference>
<comment type="function">
    <text evidence="12">Acts as component of the MCM2-7 complex (MCM complex) which is the replicative helicase essential for 'once per cell cycle' DNA replication initiation and elongation in eukaryotic cells. The active ATPase sites in the MCM2-7 ring are formed through the interaction surfaces of two neighboring subunits such that a critical structure of a conserved arginine finger motif is provided in trans relative to the ATP-binding site of the Walker A box of the adjacent subunit. The six ATPase active sites, however, are likely to contribute differentially to the complex helicase activity.</text>
</comment>
<dbReference type="InterPro" id="IPR018525">
    <property type="entry name" value="MCM_CS"/>
</dbReference>
<comment type="catalytic activity">
    <reaction evidence="10 12">
        <text>ATP + H2O = ADP + phosphate + H(+)</text>
        <dbReference type="Rhea" id="RHEA:13065"/>
        <dbReference type="ChEBI" id="CHEBI:15377"/>
        <dbReference type="ChEBI" id="CHEBI:15378"/>
        <dbReference type="ChEBI" id="CHEBI:30616"/>
        <dbReference type="ChEBI" id="CHEBI:43474"/>
        <dbReference type="ChEBI" id="CHEBI:456216"/>
        <dbReference type="EC" id="3.6.4.12"/>
    </reaction>
</comment>
<evidence type="ECO:0000256" key="11">
    <source>
        <dbReference type="RuleBase" id="RU004070"/>
    </source>
</evidence>
<organism evidence="14 15">
    <name type="scientific">Ostreococcus lucimarinus (strain CCE9901)</name>
    <dbReference type="NCBI Taxonomy" id="436017"/>
    <lineage>
        <taxon>Eukaryota</taxon>
        <taxon>Viridiplantae</taxon>
        <taxon>Chlorophyta</taxon>
        <taxon>Mamiellophyceae</taxon>
        <taxon>Mamiellales</taxon>
        <taxon>Bathycoccaceae</taxon>
        <taxon>Ostreococcus</taxon>
    </lineage>
</organism>
<evidence type="ECO:0000313" key="14">
    <source>
        <dbReference type="EMBL" id="ABO94697.1"/>
    </source>
</evidence>
<keyword evidence="9 12" id="KW-0539">Nucleus</keyword>
<reference evidence="14 15" key="1">
    <citation type="journal article" date="2007" name="Proc. Natl. Acad. Sci. U.S.A.">
        <title>The tiny eukaryote Ostreococcus provides genomic insights into the paradox of plankton speciation.</title>
        <authorList>
            <person name="Palenik B."/>
            <person name="Grimwood J."/>
            <person name="Aerts A."/>
            <person name="Rouze P."/>
            <person name="Salamov A."/>
            <person name="Putnam N."/>
            <person name="Dupont C."/>
            <person name="Jorgensen R."/>
            <person name="Derelle E."/>
            <person name="Rombauts S."/>
            <person name="Zhou K."/>
            <person name="Otillar R."/>
            <person name="Merchant S.S."/>
            <person name="Podell S."/>
            <person name="Gaasterland T."/>
            <person name="Napoli C."/>
            <person name="Gendler K."/>
            <person name="Manuell A."/>
            <person name="Tai V."/>
            <person name="Vallon O."/>
            <person name="Piganeau G."/>
            <person name="Jancek S."/>
            <person name="Heijde M."/>
            <person name="Jabbari K."/>
            <person name="Bowler C."/>
            <person name="Lohr M."/>
            <person name="Robbens S."/>
            <person name="Werner G."/>
            <person name="Dubchak I."/>
            <person name="Pazour G.J."/>
            <person name="Ren Q."/>
            <person name="Paulsen I."/>
            <person name="Delwiche C."/>
            <person name="Schmutz J."/>
            <person name="Rokhsar D."/>
            <person name="Van de Peer Y."/>
            <person name="Moreau H."/>
            <person name="Grigoriev I.V."/>
        </authorList>
    </citation>
    <scope>NUCLEOTIDE SEQUENCE [LARGE SCALE GENOMIC DNA]</scope>
    <source>
        <strain evidence="14 15">CCE9901</strain>
    </source>
</reference>
<evidence type="ECO:0000256" key="5">
    <source>
        <dbReference type="ARBA" id="ARBA00022801"/>
    </source>
</evidence>
<dbReference type="PANTHER" id="PTHR11630:SF46">
    <property type="entry name" value="DNA REPLICATION LICENSING FACTOR MCM3-RELATED"/>
    <property type="match status" value="1"/>
</dbReference>
<proteinExistence type="inferred from homology"/>
<dbReference type="InterPro" id="IPR033762">
    <property type="entry name" value="MCM_OB"/>
</dbReference>
<dbReference type="GO" id="GO:0006271">
    <property type="term" value="P:DNA strand elongation involved in DNA replication"/>
    <property type="evidence" value="ECO:0007669"/>
    <property type="project" value="TreeGrafter"/>
</dbReference>
<dbReference type="OrthoDB" id="1882346at2759"/>
<comment type="subcellular location">
    <subcellularLocation>
        <location evidence="1 12">Nucleus</location>
    </subcellularLocation>
</comment>
<dbReference type="EC" id="3.6.4.12" evidence="12"/>
<evidence type="ECO:0000259" key="13">
    <source>
        <dbReference type="PROSITE" id="PS50051"/>
    </source>
</evidence>
<dbReference type="Pfam" id="PF17855">
    <property type="entry name" value="MCM_lid"/>
    <property type="match status" value="1"/>
</dbReference>
<sequence>MEREFEAFFQKKFEISGNGKTVSEDTYLVKLQKQTEGGRFIVQLDHVREFDSSLAQRILTDPGVALKALSVAAESLLRKPCSFCVGISGNFGSYELSPRQLLSTYLNKMVRVHGIVTKCSAVNPKVQKIVQFCPNTGKLSQGQIYRDVTALTGMSTGAAFPMRDQSGNSLDIEYGESLYVDHQRICIQEMPEKAPAGQLPRSVDVILEEDLVDCCKPGDRVSIIGIYKVVPVQRSNTCTFQTVLVANCVEKLSKELSPIPTISEVEDMTRMANIVQPRQLLELLGRSLAPSICGHNHIKQALVLLLLGGNEKNLPNGTHIRGDINCLLVGDPSVAKSQLLRCVMGVAPFAISTTGRGSSGVGLTAAITSDMETGERRLEAGAMVLADRGVVCIDEFDKMNDIDRVAIHEVMEQQTVTISKAGIQASLNARCSVVAAANPLYGTYDHAQSLSRNINLPDSLLSRFDLLFVIHDISDATVDRTISSHVLQLHSQDRSPAATTSSRLASVAVDPENQWSFTDACTEPNGGFLTKSDLQKYLRFMKERPWEQKLTNEAEVCIAEQYAAWRLAKAEKTRTSSSIPITARTLETMIRLASAHAKLRMSRKVERIDALEAIRLLKYGIEANEQIVSDCCTSLPAGPTTEEDELSIFRRNFSQLRARQNSVELAAIMRSAASWSPHFNPVKVTQILDRMATSNEIFVDDGIVHII</sequence>
<dbReference type="GO" id="GO:1902975">
    <property type="term" value="P:mitotic DNA replication initiation"/>
    <property type="evidence" value="ECO:0007669"/>
    <property type="project" value="TreeGrafter"/>
</dbReference>
<dbReference type="Gene3D" id="3.40.50.300">
    <property type="entry name" value="P-loop containing nucleotide triphosphate hydrolases"/>
    <property type="match status" value="1"/>
</dbReference>
<dbReference type="InterPro" id="IPR001208">
    <property type="entry name" value="MCM_dom"/>
</dbReference>
<dbReference type="AlphaFoldDB" id="A4RT02"/>
<dbReference type="PROSITE" id="PS50051">
    <property type="entry name" value="MCM_2"/>
    <property type="match status" value="1"/>
</dbReference>
<evidence type="ECO:0000256" key="8">
    <source>
        <dbReference type="ARBA" id="ARBA00023125"/>
    </source>
</evidence>
<evidence type="ECO:0000256" key="10">
    <source>
        <dbReference type="ARBA" id="ARBA00047995"/>
    </source>
</evidence>
<dbReference type="eggNOG" id="KOG0479">
    <property type="taxonomic scope" value="Eukaryota"/>
</dbReference>
<dbReference type="STRING" id="436017.A4RT02"/>
<dbReference type="Gene3D" id="3.30.1640.10">
    <property type="entry name" value="mini-chromosome maintenance (MCM) complex, chain A, domain 1"/>
    <property type="match status" value="1"/>
</dbReference>
<evidence type="ECO:0000256" key="6">
    <source>
        <dbReference type="ARBA" id="ARBA00022806"/>
    </source>
</evidence>
<protein>
    <recommendedName>
        <fullName evidence="12">DNA replication licensing factor MCM3</fullName>
        <ecNumber evidence="12">3.6.4.12</ecNumber>
    </recommendedName>
</protein>
<evidence type="ECO:0000256" key="1">
    <source>
        <dbReference type="ARBA" id="ARBA00004123"/>
    </source>
</evidence>
<feature type="domain" description="MCM C-terminal AAA(+) ATPase" evidence="13">
    <location>
        <begin position="280"/>
        <end position="486"/>
    </location>
</feature>
<dbReference type="GO" id="GO:0017116">
    <property type="term" value="F:single-stranded DNA helicase activity"/>
    <property type="evidence" value="ECO:0007669"/>
    <property type="project" value="TreeGrafter"/>
</dbReference>
<name>A4RT02_OSTLU</name>
<dbReference type="Gene3D" id="2.20.28.10">
    <property type="match status" value="1"/>
</dbReference>
<dbReference type="GeneID" id="5000170"/>
<dbReference type="Pfam" id="PF00493">
    <property type="entry name" value="MCM"/>
    <property type="match status" value="1"/>
</dbReference>
<dbReference type="Proteomes" id="UP000001568">
    <property type="component" value="Chromosome 2"/>
</dbReference>
<keyword evidence="5 12" id="KW-0378">Hydrolase</keyword>
<comment type="similarity">
    <text evidence="2 11">Belongs to the MCM family.</text>
</comment>
<dbReference type="SUPFAM" id="SSF50249">
    <property type="entry name" value="Nucleic acid-binding proteins"/>
    <property type="match status" value="1"/>
</dbReference>
<keyword evidence="4 11" id="KW-0547">Nucleotide-binding</keyword>
<keyword evidence="3 12" id="KW-0235">DNA replication</keyword>
<dbReference type="HOGENOM" id="CLU_000995_6_0_1"/>
<dbReference type="PANTHER" id="PTHR11630">
    <property type="entry name" value="DNA REPLICATION LICENSING FACTOR MCM FAMILY MEMBER"/>
    <property type="match status" value="1"/>
</dbReference>
<dbReference type="Gene3D" id="2.40.50.140">
    <property type="entry name" value="Nucleic acid-binding proteins"/>
    <property type="match status" value="1"/>
</dbReference>
<dbReference type="InterPro" id="IPR003593">
    <property type="entry name" value="AAA+_ATPase"/>
</dbReference>
<keyword evidence="6 12" id="KW-0347">Helicase</keyword>
<evidence type="ECO:0000256" key="12">
    <source>
        <dbReference type="RuleBase" id="RU368061"/>
    </source>
</evidence>
<evidence type="ECO:0000256" key="4">
    <source>
        <dbReference type="ARBA" id="ARBA00022741"/>
    </source>
</evidence>
<dbReference type="InterPro" id="IPR031327">
    <property type="entry name" value="MCM"/>
</dbReference>
<keyword evidence="7 11" id="KW-0067">ATP-binding</keyword>
<dbReference type="Pfam" id="PF17207">
    <property type="entry name" value="MCM_OB"/>
    <property type="match status" value="1"/>
</dbReference>
<dbReference type="SMART" id="SM00350">
    <property type="entry name" value="MCM"/>
    <property type="match status" value="1"/>
</dbReference>
<evidence type="ECO:0000256" key="7">
    <source>
        <dbReference type="ARBA" id="ARBA00022840"/>
    </source>
</evidence>
<keyword evidence="15" id="KW-1185">Reference proteome</keyword>
<dbReference type="GO" id="GO:0016887">
    <property type="term" value="F:ATP hydrolysis activity"/>
    <property type="evidence" value="ECO:0007669"/>
    <property type="project" value="RHEA"/>
</dbReference>
<evidence type="ECO:0000313" key="15">
    <source>
        <dbReference type="Proteomes" id="UP000001568"/>
    </source>
</evidence>
<dbReference type="GO" id="GO:0005524">
    <property type="term" value="F:ATP binding"/>
    <property type="evidence" value="ECO:0007669"/>
    <property type="project" value="UniProtKB-UniRule"/>
</dbReference>
<dbReference type="GO" id="GO:0003697">
    <property type="term" value="F:single-stranded DNA binding"/>
    <property type="evidence" value="ECO:0007669"/>
    <property type="project" value="TreeGrafter"/>
</dbReference>
<dbReference type="InterPro" id="IPR012340">
    <property type="entry name" value="NA-bd_OB-fold"/>
</dbReference>
<comment type="subunit">
    <text evidence="12">Component of the MCM2-7 complex.</text>
</comment>
<dbReference type="InterPro" id="IPR027417">
    <property type="entry name" value="P-loop_NTPase"/>
</dbReference>
<accession>A4RT02</accession>
<dbReference type="GO" id="GO:0000727">
    <property type="term" value="P:double-strand break repair via break-induced replication"/>
    <property type="evidence" value="ECO:0007669"/>
    <property type="project" value="TreeGrafter"/>
</dbReference>
<dbReference type="RefSeq" id="XP_001416404.1">
    <property type="nucleotide sequence ID" value="XM_001416367.1"/>
</dbReference>
<dbReference type="Pfam" id="PF14551">
    <property type="entry name" value="MCM_N"/>
    <property type="match status" value="1"/>
</dbReference>
<dbReference type="OMA" id="GRFHYRD"/>
<dbReference type="InterPro" id="IPR041562">
    <property type="entry name" value="MCM_lid"/>
</dbReference>
<evidence type="ECO:0000256" key="9">
    <source>
        <dbReference type="ARBA" id="ARBA00023242"/>
    </source>
</evidence>
<gene>
    <name evidence="14" type="primary">Mcm3</name>
    <name evidence="14" type="ORF">OSTLU_119520</name>
</gene>
<dbReference type="GO" id="GO:0042555">
    <property type="term" value="C:MCM complex"/>
    <property type="evidence" value="ECO:0007669"/>
    <property type="project" value="UniProtKB-UniRule"/>
</dbReference>
<evidence type="ECO:0000256" key="2">
    <source>
        <dbReference type="ARBA" id="ARBA00008010"/>
    </source>
</evidence>
<dbReference type="EMBL" id="CP000582">
    <property type="protein sequence ID" value="ABO94697.1"/>
    <property type="molecule type" value="Genomic_DNA"/>
</dbReference>
<dbReference type="SUPFAM" id="SSF52540">
    <property type="entry name" value="P-loop containing nucleoside triphosphate hydrolases"/>
    <property type="match status" value="1"/>
</dbReference>
<dbReference type="PRINTS" id="PR01659">
    <property type="entry name" value="MCMPROTEIN3"/>
</dbReference>